<dbReference type="PANTHER" id="PTHR27004">
    <property type="entry name" value="RECEPTOR-LIKE PROTEIN 12 ISOFORM X1"/>
    <property type="match status" value="1"/>
</dbReference>
<keyword evidence="4" id="KW-0433">Leucine-rich repeat</keyword>
<dbReference type="SUPFAM" id="SSF52058">
    <property type="entry name" value="L domain-like"/>
    <property type="match status" value="1"/>
</dbReference>
<dbReference type="Pfam" id="PF00560">
    <property type="entry name" value="LRR_1"/>
    <property type="match status" value="2"/>
</dbReference>
<keyword evidence="9" id="KW-0675">Receptor</keyword>
<dbReference type="PANTHER" id="PTHR27004:SF203">
    <property type="entry name" value="LEUCINE-RICH REPEAT-CONTAINING N-TERMINAL PLANT-TYPE DOMAIN-CONTAINING PROTEIN"/>
    <property type="match status" value="1"/>
</dbReference>
<dbReference type="Gene3D" id="3.80.10.10">
    <property type="entry name" value="Ribonuclease Inhibitor"/>
    <property type="match status" value="1"/>
</dbReference>
<comment type="similarity">
    <text evidence="2">Belongs to the RLP family.</text>
</comment>
<evidence type="ECO:0000256" key="1">
    <source>
        <dbReference type="ARBA" id="ARBA00004251"/>
    </source>
</evidence>
<keyword evidence="8" id="KW-0472">Membrane</keyword>
<dbReference type="EMBL" id="JAVXUP010000002">
    <property type="protein sequence ID" value="KAK3043771.1"/>
    <property type="molecule type" value="Genomic_DNA"/>
</dbReference>
<comment type="caution">
    <text evidence="11">The sequence shown here is derived from an EMBL/GenBank/DDBJ whole genome shotgun (WGS) entry which is preliminary data.</text>
</comment>
<dbReference type="InterPro" id="IPR001611">
    <property type="entry name" value="Leu-rich_rpt"/>
</dbReference>
<proteinExistence type="inferred from homology"/>
<accession>A0AA89BU05</accession>
<evidence type="ECO:0000313" key="12">
    <source>
        <dbReference type="Proteomes" id="UP001188597"/>
    </source>
</evidence>
<evidence type="ECO:0000256" key="8">
    <source>
        <dbReference type="ARBA" id="ARBA00023136"/>
    </source>
</evidence>
<organism evidence="11 12">
    <name type="scientific">Escallonia herrerae</name>
    <dbReference type="NCBI Taxonomy" id="1293975"/>
    <lineage>
        <taxon>Eukaryota</taxon>
        <taxon>Viridiplantae</taxon>
        <taxon>Streptophyta</taxon>
        <taxon>Embryophyta</taxon>
        <taxon>Tracheophyta</taxon>
        <taxon>Spermatophyta</taxon>
        <taxon>Magnoliopsida</taxon>
        <taxon>eudicotyledons</taxon>
        <taxon>Gunneridae</taxon>
        <taxon>Pentapetalae</taxon>
        <taxon>asterids</taxon>
        <taxon>campanulids</taxon>
        <taxon>Escalloniales</taxon>
        <taxon>Escalloniaceae</taxon>
        <taxon>Escallonia</taxon>
    </lineage>
</organism>
<reference evidence="11" key="1">
    <citation type="submission" date="2022-12" db="EMBL/GenBank/DDBJ databases">
        <title>Draft genome assemblies for two species of Escallonia (Escalloniales).</title>
        <authorList>
            <person name="Chanderbali A."/>
            <person name="Dervinis C."/>
            <person name="Anghel I."/>
            <person name="Soltis D."/>
            <person name="Soltis P."/>
            <person name="Zapata F."/>
        </authorList>
    </citation>
    <scope>NUCLEOTIDE SEQUENCE</scope>
    <source>
        <strain evidence="11">UCBG64.0493</strain>
        <tissue evidence="11">Leaf</tissue>
    </source>
</reference>
<evidence type="ECO:0000256" key="7">
    <source>
        <dbReference type="ARBA" id="ARBA00022989"/>
    </source>
</evidence>
<gene>
    <name evidence="11" type="ORF">RJ639_001967</name>
</gene>
<evidence type="ECO:0000256" key="2">
    <source>
        <dbReference type="ARBA" id="ARBA00009592"/>
    </source>
</evidence>
<protein>
    <submittedName>
        <fullName evidence="11">Uncharacterized protein</fullName>
    </submittedName>
</protein>
<evidence type="ECO:0000256" key="6">
    <source>
        <dbReference type="ARBA" id="ARBA00022737"/>
    </source>
</evidence>
<keyword evidence="3" id="KW-1003">Cell membrane</keyword>
<dbReference type="FunFam" id="3.80.10.10:FF:000383">
    <property type="entry name" value="Leucine-rich repeat receptor protein kinase EMS1"/>
    <property type="match status" value="1"/>
</dbReference>
<keyword evidence="12" id="KW-1185">Reference proteome</keyword>
<dbReference type="Proteomes" id="UP001188597">
    <property type="component" value="Unassembled WGS sequence"/>
</dbReference>
<keyword evidence="10" id="KW-0325">Glycoprotein</keyword>
<evidence type="ECO:0000256" key="4">
    <source>
        <dbReference type="ARBA" id="ARBA00022614"/>
    </source>
</evidence>
<sequence length="174" mass="19080">MLEGSIPQSIGKLSNLQGLRINKRSISGQIPLSIGNMTRLSVLDLGGNMLQGSIPVTLSNISSLEQLNLGDSLLSGTIPEQVFGLSSLIILYLHQNHLTGQLPHQIVDPQIRLQMEDENETKANCKYSISTLENSLRSIFQIGLLCSVESPKERMDIRDVVVELHVVRGALLRA</sequence>
<evidence type="ECO:0000313" key="11">
    <source>
        <dbReference type="EMBL" id="KAK3043771.1"/>
    </source>
</evidence>
<dbReference type="GO" id="GO:0005886">
    <property type="term" value="C:plasma membrane"/>
    <property type="evidence" value="ECO:0007669"/>
    <property type="project" value="UniProtKB-SubCell"/>
</dbReference>
<name>A0AA89BU05_9ASTE</name>
<keyword evidence="7" id="KW-1133">Transmembrane helix</keyword>
<evidence type="ECO:0000256" key="5">
    <source>
        <dbReference type="ARBA" id="ARBA00022692"/>
    </source>
</evidence>
<evidence type="ECO:0000256" key="10">
    <source>
        <dbReference type="ARBA" id="ARBA00023180"/>
    </source>
</evidence>
<comment type="subcellular location">
    <subcellularLocation>
        <location evidence="1">Cell membrane</location>
        <topology evidence="1">Single-pass type I membrane protein</topology>
    </subcellularLocation>
</comment>
<keyword evidence="6" id="KW-0677">Repeat</keyword>
<keyword evidence="5" id="KW-0812">Transmembrane</keyword>
<evidence type="ECO:0000256" key="9">
    <source>
        <dbReference type="ARBA" id="ARBA00023170"/>
    </source>
</evidence>
<dbReference type="InterPro" id="IPR032675">
    <property type="entry name" value="LRR_dom_sf"/>
</dbReference>
<dbReference type="AlphaFoldDB" id="A0AA89BU05"/>
<evidence type="ECO:0000256" key="3">
    <source>
        <dbReference type="ARBA" id="ARBA00022475"/>
    </source>
</evidence>